<dbReference type="Gene3D" id="3.40.30.10">
    <property type="entry name" value="Glutaredoxin"/>
    <property type="match status" value="1"/>
</dbReference>
<dbReference type="EMBL" id="BMOY01000003">
    <property type="protein sequence ID" value="GGI96658.1"/>
    <property type="molecule type" value="Genomic_DNA"/>
</dbReference>
<reference evidence="1" key="1">
    <citation type="journal article" date="2014" name="Int. J. Syst. Evol. Microbiol.">
        <title>Complete genome sequence of Corynebacterium casei LMG S-19264T (=DSM 44701T), isolated from a smear-ripened cheese.</title>
        <authorList>
            <consortium name="US DOE Joint Genome Institute (JGI-PGF)"/>
            <person name="Walter F."/>
            <person name="Albersmeier A."/>
            <person name="Kalinowski J."/>
            <person name="Ruckert C."/>
        </authorList>
    </citation>
    <scope>NUCLEOTIDE SEQUENCE</scope>
    <source>
        <strain evidence="1">JCM 18487</strain>
    </source>
</reference>
<dbReference type="Proteomes" id="UP000637695">
    <property type="component" value="Unassembled WGS sequence"/>
</dbReference>
<protein>
    <submittedName>
        <fullName evidence="1">Uncharacterized protein</fullName>
    </submittedName>
</protein>
<sequence length="100" mass="11246">MAFAEKYRDDIHVVMLDRGDGPALVELFVSHFRVPDNVVVLFDEKNRWSPPYGVTGQPETFFITANGKVVRHVVGPLTASQMVSYAKAAGMKVHERWRAS</sequence>
<proteinExistence type="predicted"/>
<dbReference type="InterPro" id="IPR036249">
    <property type="entry name" value="Thioredoxin-like_sf"/>
</dbReference>
<evidence type="ECO:0000313" key="2">
    <source>
        <dbReference type="Proteomes" id="UP000637695"/>
    </source>
</evidence>
<dbReference type="SUPFAM" id="SSF52833">
    <property type="entry name" value="Thioredoxin-like"/>
    <property type="match status" value="1"/>
</dbReference>
<dbReference type="AlphaFoldDB" id="A0A917K100"/>
<accession>A0A917K100</accession>
<gene>
    <name evidence="1" type="ORF">GCM10010885_02950</name>
</gene>
<organism evidence="1 2">
    <name type="scientific">Alicyclobacillus cellulosilyticus</name>
    <dbReference type="NCBI Taxonomy" id="1003997"/>
    <lineage>
        <taxon>Bacteria</taxon>
        <taxon>Bacillati</taxon>
        <taxon>Bacillota</taxon>
        <taxon>Bacilli</taxon>
        <taxon>Bacillales</taxon>
        <taxon>Alicyclobacillaceae</taxon>
        <taxon>Alicyclobacillus</taxon>
    </lineage>
</organism>
<reference evidence="1" key="2">
    <citation type="submission" date="2020-09" db="EMBL/GenBank/DDBJ databases">
        <authorList>
            <person name="Sun Q."/>
            <person name="Ohkuma M."/>
        </authorList>
    </citation>
    <scope>NUCLEOTIDE SEQUENCE</scope>
    <source>
        <strain evidence="1">JCM 18487</strain>
    </source>
</reference>
<evidence type="ECO:0000313" key="1">
    <source>
        <dbReference type="EMBL" id="GGI96658.1"/>
    </source>
</evidence>
<comment type="caution">
    <text evidence="1">The sequence shown here is derived from an EMBL/GenBank/DDBJ whole genome shotgun (WGS) entry which is preliminary data.</text>
</comment>
<name>A0A917K100_9BACL</name>
<keyword evidence="2" id="KW-1185">Reference proteome</keyword>